<feature type="region of interest" description="Disordered" evidence="1">
    <location>
        <begin position="242"/>
        <end position="320"/>
    </location>
</feature>
<keyword evidence="4" id="KW-1185">Reference proteome</keyword>
<dbReference type="SUPFAM" id="SSF63748">
    <property type="entry name" value="Tudor/PWWP/MBT"/>
    <property type="match status" value="1"/>
</dbReference>
<dbReference type="InterPro" id="IPR050621">
    <property type="entry name" value="Tudor_domain_containing"/>
</dbReference>
<organism evidence="3 4">
    <name type="scientific">Nesidiocoris tenuis</name>
    <dbReference type="NCBI Taxonomy" id="355587"/>
    <lineage>
        <taxon>Eukaryota</taxon>
        <taxon>Metazoa</taxon>
        <taxon>Ecdysozoa</taxon>
        <taxon>Arthropoda</taxon>
        <taxon>Hexapoda</taxon>
        <taxon>Insecta</taxon>
        <taxon>Pterygota</taxon>
        <taxon>Neoptera</taxon>
        <taxon>Paraneoptera</taxon>
        <taxon>Hemiptera</taxon>
        <taxon>Heteroptera</taxon>
        <taxon>Panheteroptera</taxon>
        <taxon>Cimicomorpha</taxon>
        <taxon>Miridae</taxon>
        <taxon>Dicyphina</taxon>
        <taxon>Nesidiocoris</taxon>
    </lineage>
</organism>
<dbReference type="InterPro" id="IPR002999">
    <property type="entry name" value="Tudor"/>
</dbReference>
<protein>
    <recommendedName>
        <fullName evidence="2">Tudor domain-containing protein</fullName>
    </recommendedName>
</protein>
<evidence type="ECO:0000256" key="1">
    <source>
        <dbReference type="SAM" id="MobiDB-lite"/>
    </source>
</evidence>
<dbReference type="PROSITE" id="PS50304">
    <property type="entry name" value="TUDOR"/>
    <property type="match status" value="1"/>
</dbReference>
<feature type="domain" description="Tudor" evidence="2">
    <location>
        <begin position="510"/>
        <end position="566"/>
    </location>
</feature>
<feature type="compositionally biased region" description="Polar residues" evidence="1">
    <location>
        <begin position="242"/>
        <end position="254"/>
    </location>
</feature>
<dbReference type="Gene3D" id="2.30.30.140">
    <property type="match status" value="1"/>
</dbReference>
<dbReference type="SMART" id="SM00333">
    <property type="entry name" value="TUDOR"/>
    <property type="match status" value="1"/>
</dbReference>
<feature type="compositionally biased region" description="Polar residues" evidence="1">
    <location>
        <begin position="435"/>
        <end position="456"/>
    </location>
</feature>
<feature type="compositionally biased region" description="Polar residues" evidence="1">
    <location>
        <begin position="309"/>
        <end position="319"/>
    </location>
</feature>
<evidence type="ECO:0000259" key="2">
    <source>
        <dbReference type="PROSITE" id="PS50304"/>
    </source>
</evidence>
<dbReference type="EMBL" id="CADCXU010000204">
    <property type="protein sequence ID" value="CAA9993153.1"/>
    <property type="molecule type" value="Genomic_DNA"/>
</dbReference>
<dbReference type="Proteomes" id="UP000479000">
    <property type="component" value="Unassembled WGS sequence"/>
</dbReference>
<name>A0A6H5FUF2_9HEMI</name>
<feature type="region of interest" description="Disordered" evidence="1">
    <location>
        <begin position="425"/>
        <end position="460"/>
    </location>
</feature>
<dbReference type="CDD" id="cd20379">
    <property type="entry name" value="Tudor_dTUD-like"/>
    <property type="match status" value="1"/>
</dbReference>
<dbReference type="AlphaFoldDB" id="A0A6H5FUF2"/>
<reference evidence="3 4" key="1">
    <citation type="submission" date="2020-02" db="EMBL/GenBank/DDBJ databases">
        <authorList>
            <person name="Ferguson B K."/>
        </authorList>
    </citation>
    <scope>NUCLEOTIDE SEQUENCE [LARGE SCALE GENOMIC DNA]</scope>
</reference>
<dbReference type="PANTHER" id="PTHR22948">
    <property type="entry name" value="TUDOR DOMAIN CONTAINING PROTEIN"/>
    <property type="match status" value="1"/>
</dbReference>
<sequence length="612" mass="67438">MRVDAGGARAGGPLAELDVVNYTFSGWKEWLVLFRRRVGPSFNNFSNAKKVSTLLAKLGPNARHIFESFDAGDVSYSELLNLFEEYFSTVKGRVAFYRRAQKGDEDFTDFADALTALSCVCGFGPCQDEVVRDVFVTNLHHRYDRLREDLLKLTNPTMEEVISRCEALSDTSIESPLDLKSDDHISENIVSESEIKCERTNSQIAPTSENNELDANVDKIADGDRLNLQALKDISNCTDSFGNSDGKHSQSGSLKNGVHDVEPESADSSGEESGKHGNTSGKSDKTGLPNLYRRKMPSDLEGTKMVNGNRDSNLSQGNDKNLLKCADVPKTSVSSRLWKFSNGQQDRQTTFSNIEKDEPACIKTVSRTKNEGDNSKRNSTPTSLTQFMKKCQEISLSNSTNTEGKSKFLSSGTITSCRIDFSAEDSTKPDKIVPSDSSISGPDKCQSPSITSSTEESAPIPSSRFTDITVVYIPEEGDRVYACSSAQIPFMQRLEVDLKSRADILENVETPVPGGIYAAPWGDDWYRARVVDKSGDVVEVVFCDYGNVEDIKCSMLKRLPQQYEDEPPLAFPVRPPKTGSDIVFGGQLKVKPVRFTAGAWEIEVDMTGMTDS</sequence>
<proteinExistence type="predicted"/>
<accession>A0A6H5FUF2</accession>
<evidence type="ECO:0000313" key="4">
    <source>
        <dbReference type="Proteomes" id="UP000479000"/>
    </source>
</evidence>
<gene>
    <name evidence="3" type="ORF">NTEN_LOCUS140</name>
</gene>
<dbReference type="OrthoDB" id="10034606at2759"/>
<evidence type="ECO:0000313" key="3">
    <source>
        <dbReference type="EMBL" id="CAA9993153.1"/>
    </source>
</evidence>
<dbReference type="PANTHER" id="PTHR22948:SF76">
    <property type="entry name" value="FI20010P1-RELATED"/>
    <property type="match status" value="1"/>
</dbReference>
<dbReference type="Pfam" id="PF00567">
    <property type="entry name" value="TUDOR"/>
    <property type="match status" value="1"/>
</dbReference>